<reference evidence="2" key="2">
    <citation type="submission" date="2023-06" db="EMBL/GenBank/DDBJ databases">
        <authorList>
            <consortium name="Lawrence Berkeley National Laboratory"/>
            <person name="Haridas S."/>
            <person name="Hensen N."/>
            <person name="Bonometti L."/>
            <person name="Westerberg I."/>
            <person name="Brannstrom I.O."/>
            <person name="Guillou S."/>
            <person name="Cros-Aarteil S."/>
            <person name="Calhoun S."/>
            <person name="Kuo A."/>
            <person name="Mondo S."/>
            <person name="Pangilinan J."/>
            <person name="Riley R."/>
            <person name="Labutti K."/>
            <person name="Andreopoulos B."/>
            <person name="Lipzen A."/>
            <person name="Chen C."/>
            <person name="Yanf M."/>
            <person name="Daum C."/>
            <person name="Ng V."/>
            <person name="Clum A."/>
            <person name="Steindorff A."/>
            <person name="Ohm R."/>
            <person name="Martin F."/>
            <person name="Silar P."/>
            <person name="Natvig D."/>
            <person name="Lalanne C."/>
            <person name="Gautier V."/>
            <person name="Ament-Velasquez S.L."/>
            <person name="Kruys A."/>
            <person name="Hutchinson M.I."/>
            <person name="Powell A.J."/>
            <person name="Barry K."/>
            <person name="Miller A.N."/>
            <person name="Grigoriev I.V."/>
            <person name="Debuchy R."/>
            <person name="Gladieux P."/>
            <person name="Thoren M.H."/>
            <person name="Johannesson H."/>
        </authorList>
    </citation>
    <scope>NUCLEOTIDE SEQUENCE</scope>
    <source>
        <strain evidence="2">CBS 118394</strain>
    </source>
</reference>
<organism evidence="2 3">
    <name type="scientific">Apodospora peruviana</name>
    <dbReference type="NCBI Taxonomy" id="516989"/>
    <lineage>
        <taxon>Eukaryota</taxon>
        <taxon>Fungi</taxon>
        <taxon>Dikarya</taxon>
        <taxon>Ascomycota</taxon>
        <taxon>Pezizomycotina</taxon>
        <taxon>Sordariomycetes</taxon>
        <taxon>Sordariomycetidae</taxon>
        <taxon>Sordariales</taxon>
        <taxon>Lasiosphaeriaceae</taxon>
        <taxon>Apodospora</taxon>
    </lineage>
</organism>
<evidence type="ECO:0000313" key="3">
    <source>
        <dbReference type="Proteomes" id="UP001283341"/>
    </source>
</evidence>
<reference evidence="2" key="1">
    <citation type="journal article" date="2023" name="Mol. Phylogenet. Evol.">
        <title>Genome-scale phylogeny and comparative genomics of the fungal order Sordariales.</title>
        <authorList>
            <person name="Hensen N."/>
            <person name="Bonometti L."/>
            <person name="Westerberg I."/>
            <person name="Brannstrom I.O."/>
            <person name="Guillou S."/>
            <person name="Cros-Aarteil S."/>
            <person name="Calhoun S."/>
            <person name="Haridas S."/>
            <person name="Kuo A."/>
            <person name="Mondo S."/>
            <person name="Pangilinan J."/>
            <person name="Riley R."/>
            <person name="LaButti K."/>
            <person name="Andreopoulos B."/>
            <person name="Lipzen A."/>
            <person name="Chen C."/>
            <person name="Yan M."/>
            <person name="Daum C."/>
            <person name="Ng V."/>
            <person name="Clum A."/>
            <person name="Steindorff A."/>
            <person name="Ohm R.A."/>
            <person name="Martin F."/>
            <person name="Silar P."/>
            <person name="Natvig D.O."/>
            <person name="Lalanne C."/>
            <person name="Gautier V."/>
            <person name="Ament-Velasquez S.L."/>
            <person name="Kruys A."/>
            <person name="Hutchinson M.I."/>
            <person name="Powell A.J."/>
            <person name="Barry K."/>
            <person name="Miller A.N."/>
            <person name="Grigoriev I.V."/>
            <person name="Debuchy R."/>
            <person name="Gladieux P."/>
            <person name="Hiltunen Thoren M."/>
            <person name="Johannesson H."/>
        </authorList>
    </citation>
    <scope>NUCLEOTIDE SEQUENCE</scope>
    <source>
        <strain evidence="2">CBS 118394</strain>
    </source>
</reference>
<sequence>MAHSHSWHSKVGLPNDYENDNPGQRNISPSQVEEMSRHTGINIKGYRLQDRAAEVNRLHEQEIHERQISAMKKDPTLAATLHGNKPHKGAMIDKEIMEEEEEIMRKKNMKKGSNSMTGATHM</sequence>
<feature type="region of interest" description="Disordered" evidence="1">
    <location>
        <begin position="1"/>
        <end position="43"/>
    </location>
</feature>
<proteinExistence type="predicted"/>
<dbReference type="PANTHER" id="PTHR39475">
    <property type="entry name" value="CONIDIATION-SPECIFIC PROTEIN 6"/>
    <property type="match status" value="1"/>
</dbReference>
<keyword evidence="3" id="KW-1185">Reference proteome</keyword>
<gene>
    <name evidence="2" type="ORF">B0H66DRAFT_624517</name>
</gene>
<evidence type="ECO:0000313" key="2">
    <source>
        <dbReference type="EMBL" id="KAK3315809.1"/>
    </source>
</evidence>
<comment type="caution">
    <text evidence="2">The sequence shown here is derived from an EMBL/GenBank/DDBJ whole genome shotgun (WGS) entry which is preliminary data.</text>
</comment>
<protein>
    <submittedName>
        <fullName evidence="2">Uncharacterized protein</fullName>
    </submittedName>
</protein>
<evidence type="ECO:0000256" key="1">
    <source>
        <dbReference type="SAM" id="MobiDB-lite"/>
    </source>
</evidence>
<dbReference type="EMBL" id="JAUEDM010000005">
    <property type="protein sequence ID" value="KAK3315809.1"/>
    <property type="molecule type" value="Genomic_DNA"/>
</dbReference>
<feature type="compositionally biased region" description="Polar residues" evidence="1">
    <location>
        <begin position="21"/>
        <end position="33"/>
    </location>
</feature>
<dbReference type="PANTHER" id="PTHR39475:SF1">
    <property type="entry name" value="CONIDIATION-SPECIFIC PROTEIN 6"/>
    <property type="match status" value="1"/>
</dbReference>
<dbReference type="AlphaFoldDB" id="A0AAE0I023"/>
<accession>A0AAE0I023</accession>
<dbReference type="Proteomes" id="UP001283341">
    <property type="component" value="Unassembled WGS sequence"/>
</dbReference>
<name>A0AAE0I023_9PEZI</name>